<gene>
    <name evidence="10" type="ORF">VKT23_018689</name>
</gene>
<feature type="chain" id="PRO_5045084527" description="Heme haloperoxidase family profile domain-containing protein" evidence="8">
    <location>
        <begin position="16"/>
        <end position="280"/>
    </location>
</feature>
<dbReference type="PANTHER" id="PTHR33577:SF9">
    <property type="entry name" value="PEROXIDASE STCC"/>
    <property type="match status" value="1"/>
</dbReference>
<comment type="cofactor">
    <cofactor evidence="1">
        <name>heme b</name>
        <dbReference type="ChEBI" id="CHEBI:60344"/>
    </cofactor>
</comment>
<evidence type="ECO:0000256" key="1">
    <source>
        <dbReference type="ARBA" id="ARBA00001970"/>
    </source>
</evidence>
<sequence>MISALFLASLASTMATTTSKGPITTNNSAHHTPGDGIDWNAHKWQAPSATDSRGPCPGLNTLANHGFLPRNGKNITVEMILEAVHQGFNVDKGSDVIRLAAKLGLLTTDDLEMSLEELALHGTLEHDVSLSRSDIFPDGTGDNIHFNETVFKTLADSNPGSDVYNITSAAATMDERLALDMVENPSLTNTIKEFFVRAVESTFYLSVMGDPVKGVAKKEFVQIFFREERLPLAEGWTRPSVPITTDTLGNVVGQIMELSHWNSSGGCPWIRLQPEGSLSA</sequence>
<name>A0ABR1ISR4_9AGAR</name>
<dbReference type="PROSITE" id="PS51405">
    <property type="entry name" value="HEME_HALOPEROXIDASE"/>
    <property type="match status" value="1"/>
</dbReference>
<evidence type="ECO:0000256" key="7">
    <source>
        <dbReference type="ARBA" id="ARBA00025795"/>
    </source>
</evidence>
<dbReference type="Gene3D" id="1.10.489.10">
    <property type="entry name" value="Chloroperoxidase-like"/>
    <property type="match status" value="1"/>
</dbReference>
<keyword evidence="6" id="KW-0408">Iron</keyword>
<evidence type="ECO:0000256" key="4">
    <source>
        <dbReference type="ARBA" id="ARBA00022723"/>
    </source>
</evidence>
<feature type="domain" description="Heme haloperoxidase family profile" evidence="9">
    <location>
        <begin position="40"/>
        <end position="253"/>
    </location>
</feature>
<keyword evidence="8" id="KW-0732">Signal</keyword>
<dbReference type="InterPro" id="IPR036851">
    <property type="entry name" value="Chloroperoxidase-like_sf"/>
</dbReference>
<accession>A0ABR1ISR4</accession>
<organism evidence="10 11">
    <name type="scientific">Marasmiellus scandens</name>
    <dbReference type="NCBI Taxonomy" id="2682957"/>
    <lineage>
        <taxon>Eukaryota</taxon>
        <taxon>Fungi</taxon>
        <taxon>Dikarya</taxon>
        <taxon>Basidiomycota</taxon>
        <taxon>Agaricomycotina</taxon>
        <taxon>Agaricomycetes</taxon>
        <taxon>Agaricomycetidae</taxon>
        <taxon>Agaricales</taxon>
        <taxon>Marasmiineae</taxon>
        <taxon>Omphalotaceae</taxon>
        <taxon>Marasmiellus</taxon>
    </lineage>
</organism>
<proteinExistence type="inferred from homology"/>
<evidence type="ECO:0000259" key="9">
    <source>
        <dbReference type="PROSITE" id="PS51405"/>
    </source>
</evidence>
<reference evidence="10 11" key="1">
    <citation type="submission" date="2024-01" db="EMBL/GenBank/DDBJ databases">
        <title>A draft genome for the cacao thread blight pathogen Marasmiellus scandens.</title>
        <authorList>
            <person name="Baruah I.K."/>
            <person name="Leung J."/>
            <person name="Bukari Y."/>
            <person name="Amoako-Attah I."/>
            <person name="Meinhardt L.W."/>
            <person name="Bailey B.A."/>
            <person name="Cohen S.P."/>
        </authorList>
    </citation>
    <scope>NUCLEOTIDE SEQUENCE [LARGE SCALE GENOMIC DNA]</scope>
    <source>
        <strain evidence="10 11">GH-19</strain>
    </source>
</reference>
<keyword evidence="11" id="KW-1185">Reference proteome</keyword>
<dbReference type="EMBL" id="JBANRG010000087">
    <property type="protein sequence ID" value="KAK7437248.1"/>
    <property type="molecule type" value="Genomic_DNA"/>
</dbReference>
<dbReference type="Pfam" id="PF01328">
    <property type="entry name" value="Peroxidase_2"/>
    <property type="match status" value="1"/>
</dbReference>
<evidence type="ECO:0000313" key="11">
    <source>
        <dbReference type="Proteomes" id="UP001498398"/>
    </source>
</evidence>
<evidence type="ECO:0000256" key="2">
    <source>
        <dbReference type="ARBA" id="ARBA00022559"/>
    </source>
</evidence>
<dbReference type="SUPFAM" id="SSF47571">
    <property type="entry name" value="Cloroperoxidase"/>
    <property type="match status" value="1"/>
</dbReference>
<keyword evidence="4" id="KW-0479">Metal-binding</keyword>
<keyword evidence="5" id="KW-0560">Oxidoreductase</keyword>
<keyword evidence="3" id="KW-0349">Heme</keyword>
<protein>
    <recommendedName>
        <fullName evidence="9">Heme haloperoxidase family profile domain-containing protein</fullName>
    </recommendedName>
</protein>
<evidence type="ECO:0000313" key="10">
    <source>
        <dbReference type="EMBL" id="KAK7437248.1"/>
    </source>
</evidence>
<evidence type="ECO:0000256" key="5">
    <source>
        <dbReference type="ARBA" id="ARBA00023002"/>
    </source>
</evidence>
<comment type="similarity">
    <text evidence="7">Belongs to the chloroperoxidase family.</text>
</comment>
<comment type="caution">
    <text evidence="10">The sequence shown here is derived from an EMBL/GenBank/DDBJ whole genome shotgun (WGS) entry which is preliminary data.</text>
</comment>
<evidence type="ECO:0000256" key="6">
    <source>
        <dbReference type="ARBA" id="ARBA00023004"/>
    </source>
</evidence>
<dbReference type="PANTHER" id="PTHR33577">
    <property type="entry name" value="STERIGMATOCYSTIN BIOSYNTHESIS PEROXIDASE STCC-RELATED"/>
    <property type="match status" value="1"/>
</dbReference>
<evidence type="ECO:0000256" key="3">
    <source>
        <dbReference type="ARBA" id="ARBA00022617"/>
    </source>
</evidence>
<dbReference type="Proteomes" id="UP001498398">
    <property type="component" value="Unassembled WGS sequence"/>
</dbReference>
<feature type="signal peptide" evidence="8">
    <location>
        <begin position="1"/>
        <end position="15"/>
    </location>
</feature>
<dbReference type="InterPro" id="IPR000028">
    <property type="entry name" value="Chloroperoxidase"/>
</dbReference>
<evidence type="ECO:0000256" key="8">
    <source>
        <dbReference type="SAM" id="SignalP"/>
    </source>
</evidence>
<keyword evidence="2" id="KW-0575">Peroxidase</keyword>